<evidence type="ECO:0000313" key="7">
    <source>
        <dbReference type="Proteomes" id="UP000549971"/>
    </source>
</evidence>
<dbReference type="EMBL" id="JACHMY010000001">
    <property type="protein sequence ID" value="MBB5835856.1"/>
    <property type="molecule type" value="Genomic_DNA"/>
</dbReference>
<dbReference type="InterPro" id="IPR022385">
    <property type="entry name" value="Rhs_assc_core"/>
</dbReference>
<dbReference type="InterPro" id="IPR050708">
    <property type="entry name" value="T6SS_VgrG/RHS"/>
</dbReference>
<accession>A0A7W9J575</accession>
<dbReference type="Gene3D" id="2.180.10.10">
    <property type="entry name" value="RHS repeat-associated core"/>
    <property type="match status" value="1"/>
</dbReference>
<evidence type="ECO:0000256" key="2">
    <source>
        <dbReference type="SAM" id="MobiDB-lite"/>
    </source>
</evidence>
<feature type="chain" id="PRO_5038437792" evidence="4">
    <location>
        <begin position="33"/>
        <end position="2079"/>
    </location>
</feature>
<feature type="region of interest" description="Disordered" evidence="2">
    <location>
        <begin position="1733"/>
        <end position="1767"/>
    </location>
</feature>
<feature type="transmembrane region" description="Helical" evidence="3">
    <location>
        <begin position="1873"/>
        <end position="1892"/>
    </location>
</feature>
<feature type="transmembrane region" description="Helical" evidence="3">
    <location>
        <begin position="1830"/>
        <end position="1852"/>
    </location>
</feature>
<organism evidence="6 7">
    <name type="scientific">Kribbella italica</name>
    <dbReference type="NCBI Taxonomy" id="1540520"/>
    <lineage>
        <taxon>Bacteria</taxon>
        <taxon>Bacillati</taxon>
        <taxon>Actinomycetota</taxon>
        <taxon>Actinomycetes</taxon>
        <taxon>Propionibacteriales</taxon>
        <taxon>Kribbellaceae</taxon>
        <taxon>Kribbella</taxon>
    </lineage>
</organism>
<protein>
    <submittedName>
        <fullName evidence="6">RHS repeat-associated protein</fullName>
    </submittedName>
</protein>
<dbReference type="Pfam" id="PF05593">
    <property type="entry name" value="RHS_repeat"/>
    <property type="match status" value="2"/>
</dbReference>
<evidence type="ECO:0000313" key="6">
    <source>
        <dbReference type="EMBL" id="MBB5835856.1"/>
    </source>
</evidence>
<feature type="region of interest" description="Disordered" evidence="2">
    <location>
        <begin position="1205"/>
        <end position="1230"/>
    </location>
</feature>
<evidence type="ECO:0000259" key="5">
    <source>
        <dbReference type="Pfam" id="PF25023"/>
    </source>
</evidence>
<dbReference type="InterPro" id="IPR006530">
    <property type="entry name" value="YD"/>
</dbReference>
<sequence length="2079" mass="226001">MSDPSHRPFGRRTLRRSARNGLIALVSLALLAGSQDSGLTAAAAAPPADPEIALRRDGSVPGVEAQPAVRAADPAMADATRKRTPRLTWPTAGTAEVAVPRVGDGTNLGRWNAVLSGSPKVTRQRAGNLPVWIGPGTEATRNWMSTGKTSGPAKVRVSISGRQGDALAVEVRRTDGLKAAGTVGLTLDYSAFADTYGGGWASRLRLYDVKSGKSFASSNKGDGTVQADVPADSSLRMVAAESGGGGDYGKGDLSGGAAKWTIGGPSGAFEWSLPMEVPPGVGGPQPSVALQYSSSTLDGLTSSSNNQVSATGQGFDVAGGGTIERRFKSCSKDKGNNGTKITGDFCFASENASLAMTGKTGDLFLVSKTSTSETWRLRGDDGTVVEKLWGAANGDEGVAAAEKGEYWRVTTKEGTKFYFGLNRLPGWASGRPETRSAMTMPVFGNHAGEQCNRAAFADSWCQQAYRWNLDYVVDRHGNTMSLYYDNETNNYARAVVSTAVSPYVRASNLTRIEYGQRDGQAYTQNPIGKVLFTLAERCEGANCGPAQPTTYPDTPFDLRCTSTTNCNNHFTPTFWSQKRLAKVTTQVWRDSGFTDVQSWTLRHEYTNGAGSGRALWLEGVTATGKVGGETQMPETNFDGVGLDNRVDPANPNLPSMVWFRIQSVHYGTGGDLAVSYSGKQCTASSLPDPANNDRLCHPQRWTPPDQGERQDWFHKYVVTEANELDRSATSSVPAAPVPVTSKVEYLGTPAWHYDEQDGLADTTTHTWNQWRGFERVRLRKGAASEPQSVTETLYYRGMDEDRRSDGSARDVKLTDSTGVAVDDTDEFSGQVREQITYNGSAVVDRSISDYWRSDQPTAVESRPWGTRYAYLTGQKGITQYQAVDGGVLQVANRQEYDARGRLLSKHFANDAGTTADDSCTRYEYLDNPVTGLQELLSREQTVAVGCDKSYTRDQVLSDERMYYDNNTSTTATPTRGLPTRGERLAGFDSGGNPTYETVFTATYDAYGRRTSISNAENKTARVTFFPEYGPTSKVTETAPNGMQSSEEFEPAWGEQIAATSPDGKRAEVALDPLGRTAKVWHPGHSRSSSPADIEYEYLLRGDASSAVVTRARLGDNRYDVTYELYDGLQRLRQTQEGTPAGGRLVTDYRYDSRGKQNIVSGAYFNQAAPSTEILYVDDAVVPKQEMTVWDGADRPSVQIFRSEGQEKYRTSHQMTATRQSIDPPQGQAPTTRLTDARGRLTEVRQYQGDSWTGAYDSTKYTYTALGQLKSLTDAGGNVWSYQYDLQGRRITETDPDRGTTRYAFNAADQIVSSTDARGVTTAFTYDDVGRKTAQRSGSSSGPVQIAWTYDTLAKGRPTSMTRYVNGNPYTTQFSGYDDAGRATGQSVILPASEGALAGTYTVAQTYTDDGKVATRKLPAVGGLAAETLSTTYNDQSLPTALSSELGTYVRNSSYTPFEETDTLTLGETNGRWVQQRFEYEYGTRRLTRVVTDRELSPRRISDTQYNYDPAGNVTKITDTPSASSDESIDTQCFGYDHLRRLTRAWTPGSGDCAAAPTAAGLGGPAPYWHSWTFDKSGNRQSEKKVTPTGAATTSTYSYGAGTSANALKSVTTIGPAGTTTNNYTYDATGNLTSRTQGGSTETLSWTDDGKLAATSKGSSFVYDGDGNRILRRDSSGTTLYLGETELRLGTDGKLSGTRYYTFGDDVVAVRTGGKLSWLLADLHGTPTIAVDSSSQAVQRRRTTPYGDVRGTAPADWPGQKGFHTGTADPDTGLVHLGAREYDPSLGRFISVDPEVDPEEPQSLNAYAYANNSPATFEDADGRVAVVAVPVALSVVVLAVVVVIVAILVAMVIEQLVPVITWVADRVWSWLGDVFRAVARAIVVWVTVFRTVLKVVMKRVVKYVAKVIVRIIWRYKKVADKIRKPVRKPPQSIKPTPNKPRPPVRQKPSAGGNKPGGANRPGGKPEKPNRGNPGERIKQDRAQQREQQRAEQERRLEEMREQVRDQVGNPRREDWKNETAEEVNPHPTKYPDGTSKWKEPFKGGDFGSMTGTSAGWKVILTGGFLVEVVKLIKWFGSAGG</sequence>
<keyword evidence="1" id="KW-0677">Repeat</keyword>
<evidence type="ECO:0000256" key="4">
    <source>
        <dbReference type="SAM" id="SignalP"/>
    </source>
</evidence>
<feature type="region of interest" description="Disordered" evidence="2">
    <location>
        <begin position="1923"/>
        <end position="2036"/>
    </location>
</feature>
<keyword evidence="4" id="KW-0732">Signal</keyword>
<feature type="signal peptide" evidence="4">
    <location>
        <begin position="1"/>
        <end position="32"/>
    </location>
</feature>
<proteinExistence type="predicted"/>
<comment type="caution">
    <text evidence="6">The sequence shown here is derived from an EMBL/GenBank/DDBJ whole genome shotgun (WGS) entry which is preliminary data.</text>
</comment>
<keyword evidence="3" id="KW-0812">Transmembrane</keyword>
<feature type="compositionally biased region" description="Polar residues" evidence="2">
    <location>
        <begin position="1211"/>
        <end position="1230"/>
    </location>
</feature>
<keyword evidence="7" id="KW-1185">Reference proteome</keyword>
<dbReference type="PANTHER" id="PTHR32305">
    <property type="match status" value="1"/>
</dbReference>
<feature type="domain" description="Teneurin-like YD-shell" evidence="5">
    <location>
        <begin position="1705"/>
        <end position="1813"/>
    </location>
</feature>
<feature type="compositionally biased region" description="Low complexity" evidence="2">
    <location>
        <begin position="65"/>
        <end position="78"/>
    </location>
</feature>
<feature type="region of interest" description="Disordered" evidence="2">
    <location>
        <begin position="1502"/>
        <end position="1523"/>
    </location>
</feature>
<evidence type="ECO:0000256" key="1">
    <source>
        <dbReference type="ARBA" id="ARBA00022737"/>
    </source>
</evidence>
<dbReference type="Pfam" id="PF25023">
    <property type="entry name" value="TEN_YD-shell"/>
    <property type="match status" value="1"/>
</dbReference>
<gene>
    <name evidence="6" type="ORF">HDA39_002590</name>
</gene>
<dbReference type="NCBIfam" id="TIGR03696">
    <property type="entry name" value="Rhs_assc_core"/>
    <property type="match status" value="1"/>
</dbReference>
<dbReference type="NCBIfam" id="TIGR01643">
    <property type="entry name" value="YD_repeat_2x"/>
    <property type="match status" value="2"/>
</dbReference>
<name>A0A7W9J575_9ACTN</name>
<feature type="compositionally biased region" description="Polar residues" evidence="2">
    <location>
        <begin position="1514"/>
        <end position="1523"/>
    </location>
</feature>
<reference evidence="6 7" key="1">
    <citation type="submission" date="2020-08" db="EMBL/GenBank/DDBJ databases">
        <title>Sequencing the genomes of 1000 actinobacteria strains.</title>
        <authorList>
            <person name="Klenk H.-P."/>
        </authorList>
    </citation>
    <scope>NUCLEOTIDE SEQUENCE [LARGE SCALE GENOMIC DNA]</scope>
    <source>
        <strain evidence="6 7">DSM 28967</strain>
    </source>
</reference>
<feature type="region of interest" description="Disordered" evidence="2">
    <location>
        <begin position="52"/>
        <end position="83"/>
    </location>
</feature>
<keyword evidence="3" id="KW-1133">Transmembrane helix</keyword>
<dbReference type="RefSeq" id="WP_184795446.1">
    <property type="nucleotide sequence ID" value="NZ_JACHMY010000001.1"/>
</dbReference>
<evidence type="ECO:0000256" key="3">
    <source>
        <dbReference type="SAM" id="Phobius"/>
    </source>
</evidence>
<keyword evidence="3" id="KW-0472">Membrane</keyword>
<dbReference type="PANTHER" id="PTHR32305:SF17">
    <property type="entry name" value="TRNA NUCLEASE WAPA"/>
    <property type="match status" value="1"/>
</dbReference>
<dbReference type="Proteomes" id="UP000549971">
    <property type="component" value="Unassembled WGS sequence"/>
</dbReference>
<dbReference type="InterPro" id="IPR056823">
    <property type="entry name" value="TEN-like_YD-shell"/>
</dbReference>
<feature type="compositionally biased region" description="Basic and acidic residues" evidence="2">
    <location>
        <begin position="1962"/>
        <end position="2018"/>
    </location>
</feature>
<dbReference type="InterPro" id="IPR031325">
    <property type="entry name" value="RHS_repeat"/>
</dbReference>